<feature type="transmembrane region" description="Helical" evidence="1">
    <location>
        <begin position="49"/>
        <end position="66"/>
    </location>
</feature>
<keyword evidence="1" id="KW-0472">Membrane</keyword>
<sequence length="139" mass="15081">MRSRFGRPLKPLRQPGVWFLLWCMAVVAVVGISLLPMVDQPHARISDKLQHFIAYFVLAAAAVQLFGSWRALIGAGLALVLLGVGVEWAQGALTETRTADRMDAVANAFGVAAGLATRLTPLRNLLLSLEARWLPRPPG</sequence>
<keyword evidence="1" id="KW-0812">Transmembrane</keyword>
<evidence type="ECO:0000313" key="2">
    <source>
        <dbReference type="EMBL" id="QDW66568.1"/>
    </source>
</evidence>
<name>A0A518N3U2_9GAMM</name>
<dbReference type="PANTHER" id="PTHR28008:SF1">
    <property type="entry name" value="DOMAIN PROTEIN, PUTATIVE (AFU_ORTHOLOGUE AFUA_3G10980)-RELATED"/>
    <property type="match status" value="1"/>
</dbReference>
<protein>
    <submittedName>
        <fullName evidence="2">VanZ family protein</fullName>
    </submittedName>
</protein>
<keyword evidence="3" id="KW-1185">Reference proteome</keyword>
<feature type="transmembrane region" description="Helical" evidence="1">
    <location>
        <begin position="72"/>
        <end position="93"/>
    </location>
</feature>
<gene>
    <name evidence="2" type="ORF">FPZ22_06405</name>
</gene>
<keyword evidence="1" id="KW-1133">Transmembrane helix</keyword>
<dbReference type="AlphaFoldDB" id="A0A518N3U2"/>
<dbReference type="RefSeq" id="WP_144891440.1">
    <property type="nucleotide sequence ID" value="NZ_CP042218.1"/>
</dbReference>
<dbReference type="OrthoDB" id="3790495at2"/>
<dbReference type="NCBIfam" id="NF037970">
    <property type="entry name" value="vanZ_1"/>
    <property type="match status" value="1"/>
</dbReference>
<organism evidence="2 3">
    <name type="scientific">Luteimonas granuli</name>
    <dbReference type="NCBI Taxonomy" id="1176533"/>
    <lineage>
        <taxon>Bacteria</taxon>
        <taxon>Pseudomonadati</taxon>
        <taxon>Pseudomonadota</taxon>
        <taxon>Gammaproteobacteria</taxon>
        <taxon>Lysobacterales</taxon>
        <taxon>Lysobacteraceae</taxon>
        <taxon>Luteimonas</taxon>
    </lineage>
</organism>
<dbReference type="Proteomes" id="UP000316584">
    <property type="component" value="Chromosome"/>
</dbReference>
<evidence type="ECO:0000256" key="1">
    <source>
        <dbReference type="SAM" id="Phobius"/>
    </source>
</evidence>
<dbReference type="PANTHER" id="PTHR28008">
    <property type="entry name" value="DOMAIN PROTEIN, PUTATIVE (AFU_ORTHOLOGUE AFUA_3G10980)-RELATED"/>
    <property type="match status" value="1"/>
</dbReference>
<feature type="transmembrane region" description="Helical" evidence="1">
    <location>
        <begin position="16"/>
        <end position="37"/>
    </location>
</feature>
<accession>A0A518N3U2</accession>
<proteinExistence type="predicted"/>
<dbReference type="EMBL" id="CP042218">
    <property type="protein sequence ID" value="QDW66568.1"/>
    <property type="molecule type" value="Genomic_DNA"/>
</dbReference>
<dbReference type="KEGG" id="lug:FPZ22_06405"/>
<evidence type="ECO:0000313" key="3">
    <source>
        <dbReference type="Proteomes" id="UP000316584"/>
    </source>
</evidence>
<reference evidence="2 3" key="1">
    <citation type="submission" date="2019-07" db="EMBL/GenBank/DDBJ databases">
        <title>Full genome sequence of Luteimonas sp. Gr-4.</title>
        <authorList>
            <person name="Im W.-T."/>
        </authorList>
    </citation>
    <scope>NUCLEOTIDE SEQUENCE [LARGE SCALE GENOMIC DNA]</scope>
    <source>
        <strain evidence="2 3">Gr-4</strain>
    </source>
</reference>